<feature type="domain" description="Rv2993c-like N-terminal" evidence="4">
    <location>
        <begin position="1"/>
        <end position="50"/>
    </location>
</feature>
<accession>D3PB41</accession>
<dbReference type="GO" id="GO:0046872">
    <property type="term" value="F:metal ion binding"/>
    <property type="evidence" value="ECO:0007669"/>
    <property type="project" value="UniProtKB-KW"/>
</dbReference>
<organism evidence="5 6">
    <name type="scientific">Deferribacter desulfuricans (strain DSM 14783 / JCM 11476 / NBRC 101012 / SSM1)</name>
    <dbReference type="NCBI Taxonomy" id="639282"/>
    <lineage>
        <taxon>Bacteria</taxon>
        <taxon>Pseudomonadati</taxon>
        <taxon>Deferribacterota</taxon>
        <taxon>Deferribacteres</taxon>
        <taxon>Deferribacterales</taxon>
        <taxon>Deferribacteraceae</taxon>
        <taxon>Deferribacter</taxon>
    </lineage>
</organism>
<dbReference type="PANTHER" id="PTHR11820">
    <property type="entry name" value="ACYLPYRUVASE"/>
    <property type="match status" value="1"/>
</dbReference>
<comment type="similarity">
    <text evidence="1">Belongs to the FAH family.</text>
</comment>
<keyword evidence="2" id="KW-0479">Metal-binding</keyword>
<feature type="domain" description="Fumarylacetoacetase-like C-terminal" evidence="3">
    <location>
        <begin position="55"/>
        <end position="250"/>
    </location>
</feature>
<dbReference type="FunFam" id="3.90.850.10:FF:000002">
    <property type="entry name" value="2-hydroxyhepta-2,4-diene-1,7-dioate isomerase"/>
    <property type="match status" value="1"/>
</dbReference>
<dbReference type="KEGG" id="ddf:DEFDS_0313"/>
<dbReference type="RefSeq" id="WP_013007062.1">
    <property type="nucleotide sequence ID" value="NC_013939.1"/>
</dbReference>
<dbReference type="PANTHER" id="PTHR11820:SF7">
    <property type="entry name" value="ACYLPYRUVASE FAHD1, MITOCHONDRIAL"/>
    <property type="match status" value="1"/>
</dbReference>
<dbReference type="HOGENOM" id="CLU_028458_4_2_0"/>
<proteinExistence type="inferred from homology"/>
<dbReference type="Proteomes" id="UP000001520">
    <property type="component" value="Chromosome"/>
</dbReference>
<dbReference type="AlphaFoldDB" id="D3PB41"/>
<dbReference type="InterPro" id="IPR011234">
    <property type="entry name" value="Fumarylacetoacetase-like_C"/>
</dbReference>
<dbReference type="EMBL" id="AP011529">
    <property type="protein sequence ID" value="BAI79814.1"/>
    <property type="molecule type" value="Genomic_DNA"/>
</dbReference>
<name>D3PB41_DEFDS</name>
<evidence type="ECO:0000259" key="4">
    <source>
        <dbReference type="Pfam" id="PF10370"/>
    </source>
</evidence>
<sequence length="254" mass="28612">MKLLRFKTGEVEKKGVLVDGKIRRVLGTFFDNFTVTDEIYEIDEVHFLPPVIPSKIVCIGRNYADHAKELGNEVPTEPLIFLKPNSAINNHEGLIIYPEQSNRVDYEAELAIVIKKRCKSVSEEDALDYVLGYTCFNDITARDIQKKEGKFTRAKSFDTFAPFGPFIETEFESFDNLSVKSFVNGEIRQDGNTKDMIFKVPQLISFISKVMTLYPGDVIATGTPEGVGELKPGDVVEVEVEGVGRLRNYVTKEN</sequence>
<evidence type="ECO:0000259" key="3">
    <source>
        <dbReference type="Pfam" id="PF01557"/>
    </source>
</evidence>
<dbReference type="InterPro" id="IPR036663">
    <property type="entry name" value="Fumarylacetoacetase_C_sf"/>
</dbReference>
<dbReference type="InterPro" id="IPR018833">
    <property type="entry name" value="Rv2993c-like_N"/>
</dbReference>
<dbReference type="eggNOG" id="COG0179">
    <property type="taxonomic scope" value="Bacteria"/>
</dbReference>
<keyword evidence="5" id="KW-0378">Hydrolase</keyword>
<evidence type="ECO:0000313" key="5">
    <source>
        <dbReference type="EMBL" id="BAI79814.1"/>
    </source>
</evidence>
<dbReference type="SUPFAM" id="SSF56529">
    <property type="entry name" value="FAH"/>
    <property type="match status" value="1"/>
</dbReference>
<dbReference type="GO" id="GO:0016853">
    <property type="term" value="F:isomerase activity"/>
    <property type="evidence" value="ECO:0007669"/>
    <property type="project" value="UniProtKB-ARBA"/>
</dbReference>
<dbReference type="STRING" id="639282.DEFDS_0313"/>
<gene>
    <name evidence="5" type="ordered locus">DEFDS_0313</name>
</gene>
<evidence type="ECO:0000256" key="1">
    <source>
        <dbReference type="ARBA" id="ARBA00010211"/>
    </source>
</evidence>
<evidence type="ECO:0000256" key="2">
    <source>
        <dbReference type="ARBA" id="ARBA00022723"/>
    </source>
</evidence>
<dbReference type="GO" id="GO:0018773">
    <property type="term" value="F:acetylpyruvate hydrolase activity"/>
    <property type="evidence" value="ECO:0007669"/>
    <property type="project" value="TreeGrafter"/>
</dbReference>
<dbReference type="OrthoDB" id="9805307at2"/>
<dbReference type="Pfam" id="PF01557">
    <property type="entry name" value="FAA_hydrolase"/>
    <property type="match status" value="1"/>
</dbReference>
<reference evidence="5 6" key="1">
    <citation type="journal article" date="2010" name="DNA Res.">
        <title>Bacterial lifestyle in a deep-sea hydrothermal vent chimney revealed by the genome sequence of the thermophilic bacterium Deferribacter desulfuricans SSM1.</title>
        <authorList>
            <person name="Takaki Y."/>
            <person name="Shimamura S."/>
            <person name="Nakagawa S."/>
            <person name="Fukuhara Y."/>
            <person name="Horikawa H."/>
            <person name="Ankai A."/>
            <person name="Harada T."/>
            <person name="Hosoyama A."/>
            <person name="Oguchi A."/>
            <person name="Fukui S."/>
            <person name="Fujita N."/>
            <person name="Takami H."/>
            <person name="Takai K."/>
        </authorList>
    </citation>
    <scope>NUCLEOTIDE SEQUENCE [LARGE SCALE GENOMIC DNA]</scope>
    <source>
        <strain evidence="6">DSM 14783 / JCM 11476 / NBRC 101012 / SSM1</strain>
    </source>
</reference>
<protein>
    <submittedName>
        <fullName evidence="5">Fumarylacetoacetate hydrolase family protein</fullName>
    </submittedName>
</protein>
<dbReference type="Gene3D" id="3.90.850.10">
    <property type="entry name" value="Fumarylacetoacetase-like, C-terminal domain"/>
    <property type="match status" value="1"/>
</dbReference>
<evidence type="ECO:0000313" key="6">
    <source>
        <dbReference type="Proteomes" id="UP000001520"/>
    </source>
</evidence>
<dbReference type="Pfam" id="PF10370">
    <property type="entry name" value="Rv2993c-like_N"/>
    <property type="match status" value="1"/>
</dbReference>
<dbReference type="GO" id="GO:0019752">
    <property type="term" value="P:carboxylic acid metabolic process"/>
    <property type="evidence" value="ECO:0007669"/>
    <property type="project" value="UniProtKB-ARBA"/>
</dbReference>
<keyword evidence="6" id="KW-1185">Reference proteome</keyword>